<reference evidence="2 3" key="1">
    <citation type="submission" date="2021-06" db="EMBL/GenBank/DDBJ databases">
        <title>Caerostris darwini draft genome.</title>
        <authorList>
            <person name="Kono N."/>
            <person name="Arakawa K."/>
        </authorList>
    </citation>
    <scope>NUCLEOTIDE SEQUENCE [LARGE SCALE GENOMIC DNA]</scope>
</reference>
<gene>
    <name evidence="2" type="ORF">CDAR_277701</name>
</gene>
<comment type="caution">
    <text evidence="2">The sequence shown here is derived from an EMBL/GenBank/DDBJ whole genome shotgun (WGS) entry which is preliminary data.</text>
</comment>
<feature type="region of interest" description="Disordered" evidence="1">
    <location>
        <begin position="99"/>
        <end position="121"/>
    </location>
</feature>
<dbReference type="AlphaFoldDB" id="A0AAV4RPR8"/>
<dbReference type="Proteomes" id="UP001054837">
    <property type="component" value="Unassembled WGS sequence"/>
</dbReference>
<evidence type="ECO:0000256" key="1">
    <source>
        <dbReference type="SAM" id="MobiDB-lite"/>
    </source>
</evidence>
<accession>A0AAV4RPR8</accession>
<name>A0AAV4RPR8_9ARAC</name>
<organism evidence="2 3">
    <name type="scientific">Caerostris darwini</name>
    <dbReference type="NCBI Taxonomy" id="1538125"/>
    <lineage>
        <taxon>Eukaryota</taxon>
        <taxon>Metazoa</taxon>
        <taxon>Ecdysozoa</taxon>
        <taxon>Arthropoda</taxon>
        <taxon>Chelicerata</taxon>
        <taxon>Arachnida</taxon>
        <taxon>Araneae</taxon>
        <taxon>Araneomorphae</taxon>
        <taxon>Entelegynae</taxon>
        <taxon>Araneoidea</taxon>
        <taxon>Araneidae</taxon>
        <taxon>Caerostris</taxon>
    </lineage>
</organism>
<evidence type="ECO:0000313" key="2">
    <source>
        <dbReference type="EMBL" id="GIY22791.1"/>
    </source>
</evidence>
<protein>
    <submittedName>
        <fullName evidence="2">Uncharacterized protein</fullName>
    </submittedName>
</protein>
<dbReference type="EMBL" id="BPLQ01006480">
    <property type="protein sequence ID" value="GIY22791.1"/>
    <property type="molecule type" value="Genomic_DNA"/>
</dbReference>
<proteinExistence type="predicted"/>
<evidence type="ECO:0000313" key="3">
    <source>
        <dbReference type="Proteomes" id="UP001054837"/>
    </source>
</evidence>
<keyword evidence="3" id="KW-1185">Reference proteome</keyword>
<sequence length="121" mass="13485">MRPPLKKQTGFVCNPRVLKSPSCPLFTSVVVFGLSTDAAEDQCRHFENIHPLQTAPSSFVIFLHCIFGNADANVFLLFTEMFRNMQLCAFVSEKTPRRIKASGKYPIPTESPKGANNCDMS</sequence>